<dbReference type="PROSITE" id="PS51318">
    <property type="entry name" value="TAT"/>
    <property type="match status" value="1"/>
</dbReference>
<feature type="signal peptide" evidence="6">
    <location>
        <begin position="1"/>
        <end position="24"/>
    </location>
</feature>
<dbReference type="PROSITE" id="PS51257">
    <property type="entry name" value="PROKAR_LIPOPROTEIN"/>
    <property type="match status" value="1"/>
</dbReference>
<evidence type="ECO:0000256" key="3">
    <source>
        <dbReference type="ARBA" id="ARBA00022448"/>
    </source>
</evidence>
<organism evidence="8 9">
    <name type="scientific">Conexibacter stalactiti</name>
    <dbReference type="NCBI Taxonomy" id="1940611"/>
    <lineage>
        <taxon>Bacteria</taxon>
        <taxon>Bacillati</taxon>
        <taxon>Actinomycetota</taxon>
        <taxon>Thermoleophilia</taxon>
        <taxon>Solirubrobacterales</taxon>
        <taxon>Conexibacteraceae</taxon>
        <taxon>Conexibacter</taxon>
    </lineage>
</organism>
<dbReference type="RefSeq" id="WP_318597993.1">
    <property type="nucleotide sequence ID" value="NZ_JAWSTH010000037.1"/>
</dbReference>
<feature type="region of interest" description="Disordered" evidence="5">
    <location>
        <begin position="26"/>
        <end position="56"/>
    </location>
</feature>
<evidence type="ECO:0000256" key="4">
    <source>
        <dbReference type="ARBA" id="ARBA00022729"/>
    </source>
</evidence>
<feature type="chain" id="PRO_5046236408" evidence="6">
    <location>
        <begin position="25"/>
        <end position="345"/>
    </location>
</feature>
<reference evidence="9" key="1">
    <citation type="submission" date="2023-07" db="EMBL/GenBank/DDBJ databases">
        <title>Conexibacter stalactiti sp. nov., isolated from stalactites in a lava cave and emended description of the genus Conexibacter.</title>
        <authorList>
            <person name="Lee S.D."/>
        </authorList>
    </citation>
    <scope>NUCLEOTIDE SEQUENCE [LARGE SCALE GENOMIC DNA]</scope>
    <source>
        <strain evidence="9">KCTC 39840</strain>
    </source>
</reference>
<dbReference type="InterPro" id="IPR006311">
    <property type="entry name" value="TAT_signal"/>
</dbReference>
<dbReference type="InterPro" id="IPR051313">
    <property type="entry name" value="Bact_iron-sidero_bind"/>
</dbReference>
<dbReference type="SUPFAM" id="SSF53807">
    <property type="entry name" value="Helical backbone' metal receptor"/>
    <property type="match status" value="1"/>
</dbReference>
<name>A0ABU4HR32_9ACTN</name>
<comment type="similarity">
    <text evidence="2">Belongs to the bacterial solute-binding protein 8 family.</text>
</comment>
<proteinExistence type="inferred from homology"/>
<dbReference type="EMBL" id="JAWSTH010000037">
    <property type="protein sequence ID" value="MDW5595659.1"/>
    <property type="molecule type" value="Genomic_DNA"/>
</dbReference>
<gene>
    <name evidence="8" type="ORF">R7226_15015</name>
</gene>
<dbReference type="PROSITE" id="PS50983">
    <property type="entry name" value="FE_B12_PBP"/>
    <property type="match status" value="1"/>
</dbReference>
<evidence type="ECO:0000256" key="1">
    <source>
        <dbReference type="ARBA" id="ARBA00004196"/>
    </source>
</evidence>
<dbReference type="InterPro" id="IPR002491">
    <property type="entry name" value="ABC_transptr_periplasmic_BD"/>
</dbReference>
<accession>A0ABU4HR32</accession>
<dbReference type="Gene3D" id="3.40.50.1980">
    <property type="entry name" value="Nitrogenase molybdenum iron protein domain"/>
    <property type="match status" value="2"/>
</dbReference>
<dbReference type="PANTHER" id="PTHR30532:SF24">
    <property type="entry name" value="FERRIC ENTEROBACTIN-BINDING PERIPLASMIC PROTEIN FEPB"/>
    <property type="match status" value="1"/>
</dbReference>
<keyword evidence="3" id="KW-0813">Transport</keyword>
<protein>
    <submittedName>
        <fullName evidence="8">ABC transporter substrate-binding protein</fullName>
    </submittedName>
</protein>
<comment type="subcellular location">
    <subcellularLocation>
        <location evidence="1">Cell envelope</location>
    </subcellularLocation>
</comment>
<evidence type="ECO:0000256" key="2">
    <source>
        <dbReference type="ARBA" id="ARBA00008814"/>
    </source>
</evidence>
<dbReference type="Proteomes" id="UP001284601">
    <property type="component" value="Unassembled WGS sequence"/>
</dbReference>
<sequence length="345" mass="36762">MTPRPTRRSFILGAAGAATAAALAACGSDDSGSTTSASGGGSTATTATTGSGFPVTVRDRYGETTIERMPERVVSYGYNDHDTVLALGVVPVGLIKWIPEWERGVGPWSLEALGDARPELFEGQEIPFERIAALQPDLILAVGHDLRPADHDRLAEISPIVSTPAGYPSYGLPPNEQALQVGTALGMRAQTERLIRGLDDLYAGVRREHPEFEGKTVMVVTPTADGRMSIFADTDTRGRLVRNLGFRQPAEIADLVGDQFYAYLSAERFDLLDVDALLVLAYDRASSSALARMATYQQLDVVRRGSAYVVDDMDTSMALAAGTVTSVPYALDRTVPGVAAAIAKA</sequence>
<dbReference type="PANTHER" id="PTHR30532">
    <property type="entry name" value="IRON III DICITRATE-BINDING PERIPLASMIC PROTEIN"/>
    <property type="match status" value="1"/>
</dbReference>
<evidence type="ECO:0000256" key="5">
    <source>
        <dbReference type="SAM" id="MobiDB-lite"/>
    </source>
</evidence>
<comment type="caution">
    <text evidence="8">The sequence shown here is derived from an EMBL/GenBank/DDBJ whole genome shotgun (WGS) entry which is preliminary data.</text>
</comment>
<dbReference type="Pfam" id="PF01497">
    <property type="entry name" value="Peripla_BP_2"/>
    <property type="match status" value="1"/>
</dbReference>
<feature type="compositionally biased region" description="Low complexity" evidence="5">
    <location>
        <begin position="26"/>
        <end position="52"/>
    </location>
</feature>
<keyword evidence="9" id="KW-1185">Reference proteome</keyword>
<evidence type="ECO:0000256" key="6">
    <source>
        <dbReference type="SAM" id="SignalP"/>
    </source>
</evidence>
<evidence type="ECO:0000259" key="7">
    <source>
        <dbReference type="PROSITE" id="PS50983"/>
    </source>
</evidence>
<feature type="domain" description="Fe/B12 periplasmic-binding" evidence="7">
    <location>
        <begin position="72"/>
        <end position="342"/>
    </location>
</feature>
<keyword evidence="4 6" id="KW-0732">Signal</keyword>
<evidence type="ECO:0000313" key="9">
    <source>
        <dbReference type="Proteomes" id="UP001284601"/>
    </source>
</evidence>
<evidence type="ECO:0000313" key="8">
    <source>
        <dbReference type="EMBL" id="MDW5595659.1"/>
    </source>
</evidence>